<keyword evidence="2" id="KW-0812">Transmembrane</keyword>
<feature type="transmembrane region" description="Helical" evidence="2">
    <location>
        <begin position="206"/>
        <end position="227"/>
    </location>
</feature>
<proteinExistence type="predicted"/>
<dbReference type="OrthoDB" id="426718at2759"/>
<dbReference type="Pfam" id="PF01764">
    <property type="entry name" value="Lipase_3"/>
    <property type="match status" value="1"/>
</dbReference>
<evidence type="ECO:0000256" key="2">
    <source>
        <dbReference type="SAM" id="Phobius"/>
    </source>
</evidence>
<dbReference type="EMBL" id="VRMN01000001">
    <property type="protein sequence ID" value="KAA8498433.1"/>
    <property type="molecule type" value="Genomic_DNA"/>
</dbReference>
<name>A0A5J4Z6I0_PORPP</name>
<feature type="transmembrane region" description="Helical" evidence="2">
    <location>
        <begin position="109"/>
        <end position="134"/>
    </location>
</feature>
<feature type="region of interest" description="Disordered" evidence="1">
    <location>
        <begin position="859"/>
        <end position="880"/>
    </location>
</feature>
<protein>
    <submittedName>
        <fullName evidence="4">Lipase</fullName>
    </submittedName>
</protein>
<sequence>MEHTNDVGKPTRNHDELLVSADHGPADWVDGSVPSVHRFDVQRVDHPSQCGTEEPWVVKTIPSQELRLSQVDLNETRAAILPAHLSQTAHKMRGKYLVSTINSRELKRFLLLSSCAMFVLSVVAWLAAMLQYLFELSDNKKCLGMFPKNRSAQEVCFVLHNDETIVLHVVMASIQLVDVLIGIVVMASLIWVAVHLRAWSMRDREARLPLLNGIMLVLVAVIFAILVDCYKAVFSWRDFKRALAENMGNLDIVFSEGEDAIITSVRSGSSYTHAMMCVEMLSSALCTQMYLEMMTHFNIKENDVHDDAKDSTPRSSGTAQHDAELRKKPRRRRSMQSWSFSSRMTNQPFKFRHVAWIVLCLLYFFLRLVLFYWFSYIVWAFGVLTSLVSYILRSRSHLVHRDRHIAVIYLYRFTASAFFFICGLQFSTIGLQLFSGPGNQMGYYVSVGVLDLNQRYANFGSRLVFLWFTIFSSLSFSPAQESHWLNWMLRRGGADRDENIAGHGTPLCLACKHKFSCSTWHGLSTTISPTRTRPKALYPNVHFHSPYVRSFDFFISPDLDSCVCIFVGVDRVVVAFRGTESMQNMLTNLEVTTLPLAEALRAGSHGNVFSAVDDIGRRVGSESQDEADPFVTHVERMIEEEQTHVAHSGFVDGYLCLRHQLLSRIAQIELQNRTLYVTGHSFGGALATICACDLSARYGAANVSLTTFGCPRLGNRVFATVVGTLVPNHWRFVNGGDVVTKVPSFLKHSGILVLLGSGGSMLVDPLSVNQHGIGLTSSLIKLRLPYYQFDIRSQLEELEIEYGANANHPQQQSLSDYVEFRPRVFPPCVVAANETMQQRMAHRHVPEPAHVDNREIQTSPKPLFHDTGPHKVENDGQQDNHMYENGDTLLHKRTAMHEKARELSLLMENRSLSTRQQMSGRRGVDIRVLDAVAQRLHVACVQASRTSSRRARSDDHTHWLLLSHALVLRSLRRKHNTEFKEH</sequence>
<dbReference type="Gene3D" id="3.40.50.1820">
    <property type="entry name" value="alpha/beta hydrolase"/>
    <property type="match status" value="1"/>
</dbReference>
<feature type="transmembrane region" description="Helical" evidence="2">
    <location>
        <begin position="165"/>
        <end position="194"/>
    </location>
</feature>
<feature type="compositionally biased region" description="Basic and acidic residues" evidence="1">
    <location>
        <begin position="863"/>
        <end position="874"/>
    </location>
</feature>
<reference evidence="5" key="1">
    <citation type="journal article" date="2019" name="Nat. Commun.">
        <title>Expansion of phycobilisome linker gene families in mesophilic red algae.</title>
        <authorList>
            <person name="Lee J."/>
            <person name="Kim D."/>
            <person name="Bhattacharya D."/>
            <person name="Yoon H.S."/>
        </authorList>
    </citation>
    <scope>NUCLEOTIDE SEQUENCE [LARGE SCALE GENOMIC DNA]</scope>
    <source>
        <strain evidence="5">CCMP 1328</strain>
    </source>
</reference>
<organism evidence="4 5">
    <name type="scientific">Porphyridium purpureum</name>
    <name type="common">Red alga</name>
    <name type="synonym">Porphyridium cruentum</name>
    <dbReference type="NCBI Taxonomy" id="35688"/>
    <lineage>
        <taxon>Eukaryota</taxon>
        <taxon>Rhodophyta</taxon>
        <taxon>Bangiophyceae</taxon>
        <taxon>Porphyridiales</taxon>
        <taxon>Porphyridiaceae</taxon>
        <taxon>Porphyridium</taxon>
    </lineage>
</organism>
<gene>
    <name evidence="4" type="ORF">FVE85_6018</name>
</gene>
<dbReference type="GO" id="GO:0006629">
    <property type="term" value="P:lipid metabolic process"/>
    <property type="evidence" value="ECO:0007669"/>
    <property type="project" value="InterPro"/>
</dbReference>
<dbReference type="CDD" id="cd00519">
    <property type="entry name" value="Lipase_3"/>
    <property type="match status" value="1"/>
</dbReference>
<dbReference type="InterPro" id="IPR029058">
    <property type="entry name" value="AB_hydrolase_fold"/>
</dbReference>
<dbReference type="InterPro" id="IPR051218">
    <property type="entry name" value="Sec_MonoDiacylglyc_Lipase"/>
</dbReference>
<comment type="caution">
    <text evidence="4">The sequence shown here is derived from an EMBL/GenBank/DDBJ whole genome shotgun (WGS) entry which is preliminary data.</text>
</comment>
<dbReference type="PANTHER" id="PTHR45856:SF24">
    <property type="entry name" value="FUNGAL LIPASE-LIKE DOMAIN-CONTAINING PROTEIN"/>
    <property type="match status" value="1"/>
</dbReference>
<feature type="domain" description="Fungal lipase-type" evidence="3">
    <location>
        <begin position="573"/>
        <end position="744"/>
    </location>
</feature>
<dbReference type="AlphaFoldDB" id="A0A5J4Z6I0"/>
<dbReference type="SUPFAM" id="SSF53474">
    <property type="entry name" value="alpha/beta-Hydrolases"/>
    <property type="match status" value="1"/>
</dbReference>
<evidence type="ECO:0000259" key="3">
    <source>
        <dbReference type="Pfam" id="PF01764"/>
    </source>
</evidence>
<keyword evidence="2" id="KW-1133">Transmembrane helix</keyword>
<dbReference type="PANTHER" id="PTHR45856">
    <property type="entry name" value="ALPHA/BETA-HYDROLASES SUPERFAMILY PROTEIN"/>
    <property type="match status" value="1"/>
</dbReference>
<dbReference type="Proteomes" id="UP000324585">
    <property type="component" value="Unassembled WGS sequence"/>
</dbReference>
<evidence type="ECO:0000313" key="4">
    <source>
        <dbReference type="EMBL" id="KAA8498433.1"/>
    </source>
</evidence>
<dbReference type="InterPro" id="IPR002921">
    <property type="entry name" value="Fungal_lipase-type"/>
</dbReference>
<evidence type="ECO:0000256" key="1">
    <source>
        <dbReference type="SAM" id="MobiDB-lite"/>
    </source>
</evidence>
<evidence type="ECO:0000313" key="5">
    <source>
        <dbReference type="Proteomes" id="UP000324585"/>
    </source>
</evidence>
<feature type="transmembrane region" description="Helical" evidence="2">
    <location>
        <begin position="413"/>
        <end position="434"/>
    </location>
</feature>
<feature type="transmembrane region" description="Helical" evidence="2">
    <location>
        <begin position="372"/>
        <end position="392"/>
    </location>
</feature>
<feature type="region of interest" description="Disordered" evidence="1">
    <location>
        <begin position="306"/>
        <end position="339"/>
    </location>
</feature>
<keyword evidence="5" id="KW-1185">Reference proteome</keyword>
<keyword evidence="2" id="KW-0472">Membrane</keyword>
<accession>A0A5J4Z6I0</accession>